<evidence type="ECO:0000256" key="1">
    <source>
        <dbReference type="ARBA" id="ARBA00002510"/>
    </source>
</evidence>
<keyword evidence="7 13" id="KW-0812">Transmembrane</keyword>
<dbReference type="EMBL" id="FXAF01000002">
    <property type="protein sequence ID" value="SMF06709.1"/>
    <property type="molecule type" value="Genomic_DNA"/>
</dbReference>
<evidence type="ECO:0000256" key="11">
    <source>
        <dbReference type="ARBA" id="ARBA00023136"/>
    </source>
</evidence>
<evidence type="ECO:0000256" key="10">
    <source>
        <dbReference type="ARBA" id="ARBA00023112"/>
    </source>
</evidence>
<keyword evidence="6" id="KW-0533">Nickel</keyword>
<feature type="transmembrane region" description="Helical" evidence="13">
    <location>
        <begin position="119"/>
        <end position="144"/>
    </location>
</feature>
<name>A0A1X7D128_9HYPH</name>
<dbReference type="GO" id="GO:0005886">
    <property type="term" value="C:plasma membrane"/>
    <property type="evidence" value="ECO:0007669"/>
    <property type="project" value="UniProtKB-SubCell"/>
</dbReference>
<keyword evidence="5" id="KW-1003">Cell membrane</keyword>
<feature type="chain" id="PRO_5013027569" description="Nickel/cobalt efflux system" evidence="14">
    <location>
        <begin position="29"/>
        <end position="356"/>
    </location>
</feature>
<evidence type="ECO:0000256" key="2">
    <source>
        <dbReference type="ARBA" id="ARBA00004651"/>
    </source>
</evidence>
<comment type="similarity">
    <text evidence="13">Belongs to the NiCoT transporter (TC 2.A.52) family.</text>
</comment>
<evidence type="ECO:0000313" key="16">
    <source>
        <dbReference type="Proteomes" id="UP000192903"/>
    </source>
</evidence>
<evidence type="ECO:0000256" key="12">
    <source>
        <dbReference type="ARBA" id="ARBA00023285"/>
    </source>
</evidence>
<dbReference type="GO" id="GO:0010045">
    <property type="term" value="P:response to nickel cation"/>
    <property type="evidence" value="ECO:0007669"/>
    <property type="project" value="TreeGrafter"/>
</dbReference>
<feature type="transmembrane region" description="Helical" evidence="13">
    <location>
        <begin position="250"/>
        <end position="272"/>
    </location>
</feature>
<feature type="transmembrane region" description="Helical" evidence="13">
    <location>
        <begin position="327"/>
        <end position="348"/>
    </location>
</feature>
<keyword evidence="12" id="KW-0170">Cobalt</keyword>
<evidence type="ECO:0000256" key="4">
    <source>
        <dbReference type="ARBA" id="ARBA00022448"/>
    </source>
</evidence>
<comment type="function">
    <text evidence="1">Efflux system for nickel and cobalt.</text>
</comment>
<evidence type="ECO:0000256" key="3">
    <source>
        <dbReference type="ARBA" id="ARBA00022426"/>
    </source>
</evidence>
<dbReference type="PANTHER" id="PTHR40659">
    <property type="entry name" value="NICKEL/COBALT EFFLUX SYSTEM RCNA"/>
    <property type="match status" value="1"/>
</dbReference>
<dbReference type="GO" id="GO:0015099">
    <property type="term" value="F:nickel cation transmembrane transporter activity"/>
    <property type="evidence" value="ECO:0007669"/>
    <property type="project" value="UniProtKB-UniRule"/>
</dbReference>
<keyword evidence="8 13" id="KW-1133">Transmembrane helix</keyword>
<dbReference type="Proteomes" id="UP000192903">
    <property type="component" value="Unassembled WGS sequence"/>
</dbReference>
<dbReference type="GO" id="GO:0032025">
    <property type="term" value="P:response to cobalt ion"/>
    <property type="evidence" value="ECO:0007669"/>
    <property type="project" value="TreeGrafter"/>
</dbReference>
<dbReference type="AlphaFoldDB" id="A0A1X7D128"/>
<dbReference type="STRING" id="464029.SAMN02982989_4867"/>
<keyword evidence="14" id="KW-0732">Signal</keyword>
<dbReference type="InterPro" id="IPR051224">
    <property type="entry name" value="NiCoT_RcnA"/>
</dbReference>
<evidence type="ECO:0000256" key="14">
    <source>
        <dbReference type="SAM" id="SignalP"/>
    </source>
</evidence>
<dbReference type="InterPro" id="IPR011541">
    <property type="entry name" value="Ni/Co_transpt_high_affinity"/>
</dbReference>
<keyword evidence="10" id="KW-0921">Nickel transport</keyword>
<evidence type="ECO:0000256" key="5">
    <source>
        <dbReference type="ARBA" id="ARBA00022475"/>
    </source>
</evidence>
<feature type="transmembrane region" description="Helical" evidence="13">
    <location>
        <begin position="278"/>
        <end position="306"/>
    </location>
</feature>
<evidence type="ECO:0000256" key="8">
    <source>
        <dbReference type="ARBA" id="ARBA00022989"/>
    </source>
</evidence>
<feature type="signal peptide" evidence="14">
    <location>
        <begin position="1"/>
        <end position="28"/>
    </location>
</feature>
<accession>A0A1X7D128</accession>
<evidence type="ECO:0000256" key="7">
    <source>
        <dbReference type="ARBA" id="ARBA00022692"/>
    </source>
</evidence>
<dbReference type="GO" id="GO:0046583">
    <property type="term" value="F:monoatomic cation efflux transmembrane transporter activity"/>
    <property type="evidence" value="ECO:0007669"/>
    <property type="project" value="TreeGrafter"/>
</dbReference>
<keyword evidence="9" id="KW-0406">Ion transport</keyword>
<keyword evidence="4 13" id="KW-0813">Transport</keyword>
<organism evidence="15 16">
    <name type="scientific">Xaviernesmea oryzae</name>
    <dbReference type="NCBI Taxonomy" id="464029"/>
    <lineage>
        <taxon>Bacteria</taxon>
        <taxon>Pseudomonadati</taxon>
        <taxon>Pseudomonadota</taxon>
        <taxon>Alphaproteobacteria</taxon>
        <taxon>Hyphomicrobiales</taxon>
        <taxon>Rhizobiaceae</taxon>
        <taxon>Rhizobium/Agrobacterium group</taxon>
        <taxon>Xaviernesmea</taxon>
    </lineage>
</organism>
<sequence length="356" mass="36775">MLRNHRALAPAVLAALAIAVVMTGAAHAQSPLGVGSAEPSFSIGGPLGPFFAWINSYQQAFYRSLTGALKAMREDPFALSGLIGLSFAYGVFHAAGPGHGKAVISSYMIANEIALKRGIVISFVSALLQGLVAILLVGAAFLVLRGSGITMTQATQAMEIASFALVALFGAWLLVKKIRALRMRVVSFPAAVPAGVASHGGRGSTGLNFQAVEIDDHEHRGAGEYCETCGVSHMPDPAMLKEKDFSLQEAWSAIIAVGLRPCSGAILVMSFALLNSLYLGGVLSVLAMSLGTAITVTILAILAVAAKDLAVRFAGPGSRTGRRITHAIEIGGALFVLLIGLSLLGASLQASRLIGG</sequence>
<comment type="subcellular location">
    <subcellularLocation>
        <location evidence="2 13">Cell membrane</location>
        <topology evidence="2 13">Multi-pass membrane protein</topology>
    </subcellularLocation>
</comment>
<dbReference type="PANTHER" id="PTHR40659:SF1">
    <property type="entry name" value="NICKEL_COBALT EFFLUX SYSTEM RCNA"/>
    <property type="match status" value="1"/>
</dbReference>
<proteinExistence type="inferred from homology"/>
<reference evidence="16" key="1">
    <citation type="submission" date="2017-04" db="EMBL/GenBank/DDBJ databases">
        <authorList>
            <person name="Varghese N."/>
            <person name="Submissions S."/>
        </authorList>
    </citation>
    <scope>NUCLEOTIDE SEQUENCE [LARGE SCALE GENOMIC DNA]</scope>
    <source>
        <strain evidence="16">B4P</strain>
    </source>
</reference>
<evidence type="ECO:0000256" key="9">
    <source>
        <dbReference type="ARBA" id="ARBA00023065"/>
    </source>
</evidence>
<dbReference type="RefSeq" id="WP_085420265.1">
    <property type="nucleotide sequence ID" value="NZ_FXAF01000002.1"/>
</dbReference>
<keyword evidence="3" id="KW-0171">Cobalt transport</keyword>
<evidence type="ECO:0000256" key="6">
    <source>
        <dbReference type="ARBA" id="ARBA00022596"/>
    </source>
</evidence>
<dbReference type="GO" id="GO:0006824">
    <property type="term" value="P:cobalt ion transport"/>
    <property type="evidence" value="ECO:0007669"/>
    <property type="project" value="UniProtKB-KW"/>
</dbReference>
<feature type="transmembrane region" description="Helical" evidence="13">
    <location>
        <begin position="77"/>
        <end position="98"/>
    </location>
</feature>
<keyword evidence="16" id="KW-1185">Reference proteome</keyword>
<dbReference type="Pfam" id="PF03824">
    <property type="entry name" value="NicO"/>
    <property type="match status" value="1"/>
</dbReference>
<feature type="transmembrane region" description="Helical" evidence="13">
    <location>
        <begin position="156"/>
        <end position="175"/>
    </location>
</feature>
<keyword evidence="11 13" id="KW-0472">Membrane</keyword>
<gene>
    <name evidence="15" type="ORF">SAMN02982989_4867</name>
</gene>
<evidence type="ECO:0000256" key="13">
    <source>
        <dbReference type="RuleBase" id="RU362101"/>
    </source>
</evidence>
<protein>
    <recommendedName>
        <fullName evidence="13">Nickel/cobalt efflux system</fullName>
    </recommendedName>
</protein>
<evidence type="ECO:0000313" key="15">
    <source>
        <dbReference type="EMBL" id="SMF06709.1"/>
    </source>
</evidence>